<gene>
    <name evidence="1" type="ORF">NC99_20490</name>
</gene>
<protein>
    <submittedName>
        <fullName evidence="1">Uncharacterized protein</fullName>
    </submittedName>
</protein>
<dbReference type="AlphaFoldDB" id="A0A0L8VAJ1"/>
<sequence length="110" mass="12963">MERVTLFKMDNPDIKISMEIYFNEQDQLIFDGYDIGKRVEDCWGDSDYEYTYTIEPNEVQKLFALLEVPNFNKHALLLEIKKRFGGNSAYSRFGDFMSANNIDFTGFTWT</sequence>
<dbReference type="EMBL" id="LGIA01000148">
    <property type="protein sequence ID" value="KOH45187.1"/>
    <property type="molecule type" value="Genomic_DNA"/>
</dbReference>
<dbReference type="Proteomes" id="UP000036958">
    <property type="component" value="Unassembled WGS sequence"/>
</dbReference>
<evidence type="ECO:0000313" key="1">
    <source>
        <dbReference type="EMBL" id="KOH45187.1"/>
    </source>
</evidence>
<accession>A0A0L8VAJ1</accession>
<evidence type="ECO:0000313" key="2">
    <source>
        <dbReference type="Proteomes" id="UP000036958"/>
    </source>
</evidence>
<organism evidence="1 2">
    <name type="scientific">Sunxiuqinia dokdonensis</name>
    <dbReference type="NCBI Taxonomy" id="1409788"/>
    <lineage>
        <taxon>Bacteria</taxon>
        <taxon>Pseudomonadati</taxon>
        <taxon>Bacteroidota</taxon>
        <taxon>Bacteroidia</taxon>
        <taxon>Marinilabiliales</taxon>
        <taxon>Prolixibacteraceae</taxon>
        <taxon>Sunxiuqinia</taxon>
    </lineage>
</organism>
<keyword evidence="2" id="KW-1185">Reference proteome</keyword>
<reference evidence="2" key="1">
    <citation type="submission" date="2015-07" db="EMBL/GenBank/DDBJ databases">
        <title>Genome sequencing of Sunxiuqinia dokdonensis strain SK.</title>
        <authorList>
            <person name="Ahn S."/>
            <person name="Kim B.-C."/>
        </authorList>
    </citation>
    <scope>NUCLEOTIDE SEQUENCE [LARGE SCALE GENOMIC DNA]</scope>
    <source>
        <strain evidence="2">SK</strain>
    </source>
</reference>
<name>A0A0L8VAJ1_9BACT</name>
<proteinExistence type="predicted"/>
<dbReference type="STRING" id="1409788.NC99_20490"/>
<comment type="caution">
    <text evidence="1">The sequence shown here is derived from an EMBL/GenBank/DDBJ whole genome shotgun (WGS) entry which is preliminary data.</text>
</comment>